<dbReference type="AlphaFoldDB" id="A0A3S5AHD2"/>
<organism evidence="2 3">
    <name type="scientific">Protopolystoma xenopodis</name>
    <dbReference type="NCBI Taxonomy" id="117903"/>
    <lineage>
        <taxon>Eukaryota</taxon>
        <taxon>Metazoa</taxon>
        <taxon>Spiralia</taxon>
        <taxon>Lophotrochozoa</taxon>
        <taxon>Platyhelminthes</taxon>
        <taxon>Monogenea</taxon>
        <taxon>Polyopisthocotylea</taxon>
        <taxon>Polystomatidea</taxon>
        <taxon>Polystomatidae</taxon>
        <taxon>Protopolystoma</taxon>
    </lineage>
</organism>
<proteinExistence type="predicted"/>
<sequence length="93" mass="10374">MSGVLWSKNRALVFGGLNDVEDAAGEMIRGYFHNDLYVVELDKAKWHTFRYESLPLARLSVPTSDRQVQLLNERPNQTGGPVLPDVNNSDAAT</sequence>
<evidence type="ECO:0000313" key="3">
    <source>
        <dbReference type="Proteomes" id="UP000784294"/>
    </source>
</evidence>
<evidence type="ECO:0000313" key="2">
    <source>
        <dbReference type="EMBL" id="VEL23918.1"/>
    </source>
</evidence>
<gene>
    <name evidence="2" type="ORF">PXEA_LOCUS17358</name>
</gene>
<dbReference type="OrthoDB" id="4447at2759"/>
<feature type="region of interest" description="Disordered" evidence="1">
    <location>
        <begin position="72"/>
        <end position="93"/>
    </location>
</feature>
<protein>
    <submittedName>
        <fullName evidence="2">Uncharacterized protein</fullName>
    </submittedName>
</protein>
<accession>A0A3S5AHD2</accession>
<dbReference type="EMBL" id="CAAALY010064798">
    <property type="protein sequence ID" value="VEL23918.1"/>
    <property type="molecule type" value="Genomic_DNA"/>
</dbReference>
<evidence type="ECO:0000256" key="1">
    <source>
        <dbReference type="SAM" id="MobiDB-lite"/>
    </source>
</evidence>
<comment type="caution">
    <text evidence="2">The sequence shown here is derived from an EMBL/GenBank/DDBJ whole genome shotgun (WGS) entry which is preliminary data.</text>
</comment>
<keyword evidence="3" id="KW-1185">Reference proteome</keyword>
<reference evidence="2" key="1">
    <citation type="submission" date="2018-11" db="EMBL/GenBank/DDBJ databases">
        <authorList>
            <consortium name="Pathogen Informatics"/>
        </authorList>
    </citation>
    <scope>NUCLEOTIDE SEQUENCE</scope>
</reference>
<name>A0A3S5AHD2_9PLAT</name>
<dbReference type="Proteomes" id="UP000784294">
    <property type="component" value="Unassembled WGS sequence"/>
</dbReference>